<dbReference type="InterPro" id="IPR018506">
    <property type="entry name" value="Cyt_B5_heme-BS"/>
</dbReference>
<dbReference type="PANTHER" id="PTHR19359">
    <property type="entry name" value="CYTOCHROME B5"/>
    <property type="match status" value="1"/>
</dbReference>
<evidence type="ECO:0000313" key="11">
    <source>
        <dbReference type="Proteomes" id="UP001652621"/>
    </source>
</evidence>
<evidence type="ECO:0000256" key="7">
    <source>
        <dbReference type="ARBA" id="ARBA00038168"/>
    </source>
</evidence>
<dbReference type="GO" id="GO:0016020">
    <property type="term" value="C:membrane"/>
    <property type="evidence" value="ECO:0007669"/>
    <property type="project" value="UniProtKB-SubCell"/>
</dbReference>
<evidence type="ECO:0000313" key="12">
    <source>
        <dbReference type="RefSeq" id="XP_005185774.1"/>
    </source>
</evidence>
<dbReference type="PRINTS" id="PR00363">
    <property type="entry name" value="CYTOCHROMEB5"/>
</dbReference>
<proteinExistence type="inferred from homology"/>
<reference evidence="10" key="1">
    <citation type="submission" date="2020-05" db="UniProtKB">
        <authorList>
            <consortium name="EnsemblMetazoa"/>
        </authorList>
    </citation>
    <scope>IDENTIFICATION</scope>
    <source>
        <strain evidence="10">Aabys</strain>
    </source>
</reference>
<dbReference type="eggNOG" id="KOG0537">
    <property type="taxonomic scope" value="Eukaryota"/>
</dbReference>
<evidence type="ECO:0000256" key="3">
    <source>
        <dbReference type="ARBA" id="ARBA00022692"/>
    </source>
</evidence>
<dbReference type="SUPFAM" id="SSF55856">
    <property type="entry name" value="Cytochrome b5-like heme/steroid binding domain"/>
    <property type="match status" value="1"/>
</dbReference>
<dbReference type="PROSITE" id="PS00191">
    <property type="entry name" value="CYTOCHROME_B5_1"/>
    <property type="match status" value="1"/>
</dbReference>
<dbReference type="InterPro" id="IPR036400">
    <property type="entry name" value="Cyt_B5-like_heme/steroid_sf"/>
</dbReference>
<dbReference type="Proteomes" id="UP001652621">
    <property type="component" value="Unplaced"/>
</dbReference>
<evidence type="ECO:0000313" key="10">
    <source>
        <dbReference type="EnsemblMetazoa" id="MDOA013422-PA"/>
    </source>
</evidence>
<comment type="similarity">
    <text evidence="7 8">Belongs to the cytochrome b5 family.</text>
</comment>
<evidence type="ECO:0000259" key="9">
    <source>
        <dbReference type="PROSITE" id="PS50255"/>
    </source>
</evidence>
<keyword evidence="5 8" id="KW-0408">Iron</keyword>
<keyword evidence="6" id="KW-0472">Membrane</keyword>
<keyword evidence="11" id="KW-1185">Reference proteome</keyword>
<dbReference type="InterPro" id="IPR050668">
    <property type="entry name" value="Cytochrome_b5"/>
</dbReference>
<evidence type="ECO:0000256" key="1">
    <source>
        <dbReference type="ARBA" id="ARBA00004370"/>
    </source>
</evidence>
<dbReference type="VEuPathDB" id="VectorBase:MDOA013422"/>
<evidence type="ECO:0000256" key="2">
    <source>
        <dbReference type="ARBA" id="ARBA00022617"/>
    </source>
</evidence>
<name>A0A1I8NB25_MUSDO</name>
<dbReference type="AlphaFoldDB" id="A0A1I8NB25"/>
<organism evidence="10">
    <name type="scientific">Musca domestica</name>
    <name type="common">House fly</name>
    <dbReference type="NCBI Taxonomy" id="7370"/>
    <lineage>
        <taxon>Eukaryota</taxon>
        <taxon>Metazoa</taxon>
        <taxon>Ecdysozoa</taxon>
        <taxon>Arthropoda</taxon>
        <taxon>Hexapoda</taxon>
        <taxon>Insecta</taxon>
        <taxon>Pterygota</taxon>
        <taxon>Neoptera</taxon>
        <taxon>Endopterygota</taxon>
        <taxon>Diptera</taxon>
        <taxon>Brachycera</taxon>
        <taxon>Muscomorpha</taxon>
        <taxon>Muscoidea</taxon>
        <taxon>Muscidae</taxon>
        <taxon>Musca</taxon>
    </lineage>
</organism>
<dbReference type="PANTHER" id="PTHR19359:SF41">
    <property type="entry name" value="GEO08203P1"/>
    <property type="match status" value="1"/>
</dbReference>
<dbReference type="GO" id="GO:0046872">
    <property type="term" value="F:metal ion binding"/>
    <property type="evidence" value="ECO:0007669"/>
    <property type="project" value="UniProtKB-UniRule"/>
</dbReference>
<keyword evidence="4 8" id="KW-0479">Metal-binding</keyword>
<dbReference type="InterPro" id="IPR001199">
    <property type="entry name" value="Cyt_B5-like_heme/steroid-bd"/>
</dbReference>
<sequence>MTTSITTLLQALRIVPLSQAEKKAQHKSGAHKKVLTDRLCEALPEISLDAVAHHDDYSDCWVVIYDRVYDVTTFLQDHPGGADVIMDYAGRDATLAFHGTGHSRDAIEQMRDYLIGELPQNERIFRTANSQVLKSGIPE</sequence>
<evidence type="ECO:0000256" key="5">
    <source>
        <dbReference type="ARBA" id="ARBA00023004"/>
    </source>
</evidence>
<keyword evidence="3" id="KW-0812">Transmembrane</keyword>
<evidence type="ECO:0000256" key="6">
    <source>
        <dbReference type="ARBA" id="ARBA00023136"/>
    </source>
</evidence>
<dbReference type="SMART" id="SM01117">
    <property type="entry name" value="Cyt-b5"/>
    <property type="match status" value="1"/>
</dbReference>
<feature type="domain" description="Cytochrome b5 heme-binding" evidence="9">
    <location>
        <begin position="43"/>
        <end position="119"/>
    </location>
</feature>
<dbReference type="KEGG" id="mde:101898889"/>
<evidence type="ECO:0000256" key="8">
    <source>
        <dbReference type="RuleBase" id="RU362121"/>
    </source>
</evidence>
<dbReference type="FunFam" id="3.10.120.10:FF:000002">
    <property type="entry name" value="Cytochrome b5 type B"/>
    <property type="match status" value="1"/>
</dbReference>
<dbReference type="EnsemblMetazoa" id="MDOA013422-RA">
    <property type="protein sequence ID" value="MDOA013422-PA"/>
    <property type="gene ID" value="MDOA013422"/>
</dbReference>
<dbReference type="GeneID" id="101898889"/>
<dbReference type="STRING" id="7370.A0A1I8NB25"/>
<dbReference type="PROSITE" id="PS50255">
    <property type="entry name" value="CYTOCHROME_B5_2"/>
    <property type="match status" value="1"/>
</dbReference>
<keyword evidence="2 8" id="KW-0349">Heme</keyword>
<gene>
    <name evidence="10" type="primary">101898889</name>
    <name evidence="12" type="synonym">LOC101898889</name>
</gene>
<dbReference type="RefSeq" id="XP_005185774.1">
    <property type="nucleotide sequence ID" value="XM_005185717.3"/>
</dbReference>
<protein>
    <submittedName>
        <fullName evidence="12">Cytochrome b5</fullName>
    </submittedName>
</protein>
<dbReference type="OrthoDB" id="260519at2759"/>
<evidence type="ECO:0000256" key="4">
    <source>
        <dbReference type="ARBA" id="ARBA00022723"/>
    </source>
</evidence>
<dbReference type="GO" id="GO:0020037">
    <property type="term" value="F:heme binding"/>
    <property type="evidence" value="ECO:0007669"/>
    <property type="project" value="UniProtKB-UniRule"/>
</dbReference>
<dbReference type="VEuPathDB" id="VectorBase:MDOMA2_014737"/>
<dbReference type="Gene3D" id="3.10.120.10">
    <property type="entry name" value="Cytochrome b5-like heme/steroid binding domain"/>
    <property type="match status" value="1"/>
</dbReference>
<comment type="subcellular location">
    <subcellularLocation>
        <location evidence="1">Membrane</location>
    </subcellularLocation>
</comment>
<accession>A0A1I8NB25</accession>
<reference evidence="12" key="2">
    <citation type="submission" date="2025-04" db="UniProtKB">
        <authorList>
            <consortium name="RefSeq"/>
        </authorList>
    </citation>
    <scope>IDENTIFICATION</scope>
    <source>
        <strain evidence="12">Aabys</strain>
    </source>
</reference>
<dbReference type="Pfam" id="PF00173">
    <property type="entry name" value="Cyt-b5"/>
    <property type="match status" value="1"/>
</dbReference>